<evidence type="ECO:0000259" key="1">
    <source>
        <dbReference type="PROSITE" id="PS51733"/>
    </source>
</evidence>
<dbReference type="Gene3D" id="3.30.930.10">
    <property type="entry name" value="Bira Bifunctional Protein, Domain 2"/>
    <property type="match status" value="1"/>
</dbReference>
<dbReference type="Pfam" id="PF09825">
    <property type="entry name" value="BPL_N"/>
    <property type="match status" value="1"/>
</dbReference>
<dbReference type="CDD" id="cd03144">
    <property type="entry name" value="GATase1_ScBLP_like"/>
    <property type="match status" value="1"/>
</dbReference>
<evidence type="ECO:0000313" key="3">
    <source>
        <dbReference type="Proteomes" id="UP001623330"/>
    </source>
</evidence>
<sequence>MNVLVYEGRGTTPGSVRHVVDSLRMFLEPYYAVSTVTIRTLEQEPWMSKAAAIVFPGGRDLPYVSDCKRIIPKIRKFVNSYGGIYIGFCAGGYFGSSRVEFAKGDPTLEVVGDRELKFFPGITRGPVFGNFEYNSESGARAAKIMVKDGTEFSTYYNGGSCFVDADLYDNVEVIARYGDNATVQFSDDPLSTVKNAAAVVLCSVGKGKALLTGPHPEFTPSILEKNEDKKIQKEILGVLKENEPKRLEFMKMILSSSGLKCNDSPGSGRPEHLTPLLLGAKPANKDELISAFENNLQNNIDSYDVKADHGEFEGTTDRFFLYKGYKEKFESVNSLLSNEDPDKSPKAIIFPSAEESLPPREISGDFDFKRYFDYLNPENSVGSLLLYGEVITSTSTLLNTNKVLLQSIPDNTMLHVGSIQLAGRGRGNNVWVNPRGVCASTAVLNLPLVSPRTGNNISVVFVQYLAMLAYCKAIRGYAPGYEDIPVRIKWPNDLYALDPKYYKEKNIKLLGTGFDHNQVPLTDIEPAYVKISGLLVNTNFVNGKYSLLLGCGLNVSSEAPTTSLKSWVDILNEEREKARLEALPYVQTEKLLALYMNNLQVILEQFIDHGAKVVLPEYYRLWLHTNQIVTLSDHGDSRAILKGITEDYGMLIAHELRTGSNTQTTGNVFHLQPDGNSFDIFRGLISKKVT</sequence>
<dbReference type="InterPro" id="IPR019197">
    <property type="entry name" value="Biotin-prot_ligase_N"/>
</dbReference>
<dbReference type="PANTHER" id="PTHR12835:SF5">
    <property type="entry name" value="BIOTIN--PROTEIN LIGASE"/>
    <property type="match status" value="1"/>
</dbReference>
<comment type="caution">
    <text evidence="2">The sequence shown here is derived from an EMBL/GenBank/DDBJ whole genome shotgun (WGS) entry which is preliminary data.</text>
</comment>
<dbReference type="GO" id="GO:0016874">
    <property type="term" value="F:ligase activity"/>
    <property type="evidence" value="ECO:0007669"/>
    <property type="project" value="UniProtKB-KW"/>
</dbReference>
<dbReference type="Gene3D" id="3.40.50.880">
    <property type="match status" value="1"/>
</dbReference>
<dbReference type="SUPFAM" id="SSF55681">
    <property type="entry name" value="Class II aaRS and biotin synthetases"/>
    <property type="match status" value="1"/>
</dbReference>
<dbReference type="EMBL" id="JBEVYD010000005">
    <property type="protein sequence ID" value="KAL3232894.1"/>
    <property type="molecule type" value="Genomic_DNA"/>
</dbReference>
<dbReference type="Proteomes" id="UP001623330">
    <property type="component" value="Unassembled WGS sequence"/>
</dbReference>
<dbReference type="Pfam" id="PF03099">
    <property type="entry name" value="BPL_LplA_LipB"/>
    <property type="match status" value="1"/>
</dbReference>
<keyword evidence="3" id="KW-1185">Reference proteome</keyword>
<dbReference type="InterPro" id="IPR004143">
    <property type="entry name" value="BPL_LPL_catalytic"/>
</dbReference>
<dbReference type="PROSITE" id="PS51733">
    <property type="entry name" value="BPL_LPL_CATALYTIC"/>
    <property type="match status" value="1"/>
</dbReference>
<gene>
    <name evidence="2" type="ORF">RNJ44_04810</name>
</gene>
<dbReference type="SUPFAM" id="SSF52317">
    <property type="entry name" value="Class I glutamine amidotransferase-like"/>
    <property type="match status" value="1"/>
</dbReference>
<reference evidence="2 3" key="1">
    <citation type="submission" date="2024-05" db="EMBL/GenBank/DDBJ databases">
        <title>Long read based assembly of the Candida bracarensis genome reveals expanded adhesin content.</title>
        <authorList>
            <person name="Marcet-Houben M."/>
            <person name="Ksiezopolska E."/>
            <person name="Gabaldon T."/>
        </authorList>
    </citation>
    <scope>NUCLEOTIDE SEQUENCE [LARGE SCALE GENOMIC DNA]</scope>
    <source>
        <strain evidence="2 3">CBM6</strain>
    </source>
</reference>
<dbReference type="PANTHER" id="PTHR12835">
    <property type="entry name" value="BIOTIN PROTEIN LIGASE"/>
    <property type="match status" value="1"/>
</dbReference>
<dbReference type="InterPro" id="IPR029062">
    <property type="entry name" value="Class_I_gatase-like"/>
</dbReference>
<keyword evidence="2" id="KW-0436">Ligase</keyword>
<accession>A0ABR4NVZ0</accession>
<dbReference type="InterPro" id="IPR045864">
    <property type="entry name" value="aa-tRNA-synth_II/BPL/LPL"/>
</dbReference>
<name>A0ABR4NVZ0_9SACH</name>
<proteinExistence type="predicted"/>
<feature type="domain" description="BPL/LPL catalytic" evidence="1">
    <location>
        <begin position="376"/>
        <end position="607"/>
    </location>
</feature>
<organism evidence="2 3">
    <name type="scientific">Nakaseomyces bracarensis</name>
    <dbReference type="NCBI Taxonomy" id="273131"/>
    <lineage>
        <taxon>Eukaryota</taxon>
        <taxon>Fungi</taxon>
        <taxon>Dikarya</taxon>
        <taxon>Ascomycota</taxon>
        <taxon>Saccharomycotina</taxon>
        <taxon>Saccharomycetes</taxon>
        <taxon>Saccharomycetales</taxon>
        <taxon>Saccharomycetaceae</taxon>
        <taxon>Nakaseomyces</taxon>
    </lineage>
</organism>
<protein>
    <submittedName>
        <fullName evidence="2">Biotin--protein ligase</fullName>
    </submittedName>
</protein>
<evidence type="ECO:0000313" key="2">
    <source>
        <dbReference type="EMBL" id="KAL3232894.1"/>
    </source>
</evidence>